<evidence type="ECO:0000256" key="1">
    <source>
        <dbReference type="SAM" id="MobiDB-lite"/>
    </source>
</evidence>
<feature type="region of interest" description="Disordered" evidence="1">
    <location>
        <begin position="124"/>
        <end position="170"/>
    </location>
</feature>
<evidence type="ECO:0000313" key="3">
    <source>
        <dbReference type="Proteomes" id="UP001221757"/>
    </source>
</evidence>
<name>A0AAD7G8R7_MYCRO</name>
<organism evidence="2 3">
    <name type="scientific">Mycena rosella</name>
    <name type="common">Pink bonnet</name>
    <name type="synonym">Agaricus rosellus</name>
    <dbReference type="NCBI Taxonomy" id="1033263"/>
    <lineage>
        <taxon>Eukaryota</taxon>
        <taxon>Fungi</taxon>
        <taxon>Dikarya</taxon>
        <taxon>Basidiomycota</taxon>
        <taxon>Agaricomycotina</taxon>
        <taxon>Agaricomycetes</taxon>
        <taxon>Agaricomycetidae</taxon>
        <taxon>Agaricales</taxon>
        <taxon>Marasmiineae</taxon>
        <taxon>Mycenaceae</taxon>
        <taxon>Mycena</taxon>
    </lineage>
</organism>
<evidence type="ECO:0000313" key="2">
    <source>
        <dbReference type="EMBL" id="KAJ7678379.1"/>
    </source>
</evidence>
<protein>
    <submittedName>
        <fullName evidence="2">Uncharacterized protein</fullName>
    </submittedName>
</protein>
<proteinExistence type="predicted"/>
<dbReference type="AlphaFoldDB" id="A0AAD7G8R7"/>
<feature type="compositionally biased region" description="Basic and acidic residues" evidence="1">
    <location>
        <begin position="153"/>
        <end position="170"/>
    </location>
</feature>
<gene>
    <name evidence="2" type="ORF">B0H17DRAFT_1139442</name>
</gene>
<comment type="caution">
    <text evidence="2">The sequence shown here is derived from an EMBL/GenBank/DDBJ whole genome shotgun (WGS) entry which is preliminary data.</text>
</comment>
<dbReference type="Proteomes" id="UP001221757">
    <property type="component" value="Unassembled WGS sequence"/>
</dbReference>
<dbReference type="EMBL" id="JARKIE010000135">
    <property type="protein sequence ID" value="KAJ7678379.1"/>
    <property type="molecule type" value="Genomic_DNA"/>
</dbReference>
<sequence length="170" mass="18990">MAWGMHGFNRGGGSKERKRGGDRKGRAGIWRECTTQAWTWTKSKGCSQGRRGYWRQCGKTRAGREGNEERRERERKGEQNGKDACGGTSAWRDREETIAGSGGASGNGWEAVWRYAANARCTQYARRKEKSDKNGPLARISGTPATPRTYAPHSRDPALKHECDERAGRT</sequence>
<accession>A0AAD7G8R7</accession>
<keyword evidence="3" id="KW-1185">Reference proteome</keyword>
<reference evidence="2" key="1">
    <citation type="submission" date="2023-03" db="EMBL/GenBank/DDBJ databases">
        <title>Massive genome expansion in bonnet fungi (Mycena s.s.) driven by repeated elements and novel gene families across ecological guilds.</title>
        <authorList>
            <consortium name="Lawrence Berkeley National Laboratory"/>
            <person name="Harder C.B."/>
            <person name="Miyauchi S."/>
            <person name="Viragh M."/>
            <person name="Kuo A."/>
            <person name="Thoen E."/>
            <person name="Andreopoulos B."/>
            <person name="Lu D."/>
            <person name="Skrede I."/>
            <person name="Drula E."/>
            <person name="Henrissat B."/>
            <person name="Morin E."/>
            <person name="Kohler A."/>
            <person name="Barry K."/>
            <person name="LaButti K."/>
            <person name="Morin E."/>
            <person name="Salamov A."/>
            <person name="Lipzen A."/>
            <person name="Mereny Z."/>
            <person name="Hegedus B."/>
            <person name="Baldrian P."/>
            <person name="Stursova M."/>
            <person name="Weitz H."/>
            <person name="Taylor A."/>
            <person name="Grigoriev I.V."/>
            <person name="Nagy L.G."/>
            <person name="Martin F."/>
            <person name="Kauserud H."/>
        </authorList>
    </citation>
    <scope>NUCLEOTIDE SEQUENCE</scope>
    <source>
        <strain evidence="2">CBHHK067</strain>
    </source>
</reference>
<feature type="compositionally biased region" description="Basic and acidic residues" evidence="1">
    <location>
        <begin position="62"/>
        <end position="81"/>
    </location>
</feature>
<feature type="region of interest" description="Disordered" evidence="1">
    <location>
        <begin position="1"/>
        <end position="28"/>
    </location>
</feature>
<feature type="region of interest" description="Disordered" evidence="1">
    <location>
        <begin position="57"/>
        <end position="92"/>
    </location>
</feature>